<reference evidence="10" key="1">
    <citation type="submission" date="2024-06" db="EMBL/GenBank/DDBJ databases">
        <authorList>
            <person name="Liu X."/>
            <person name="Lenzi L."/>
            <person name="Haldenby T S."/>
            <person name="Uol C."/>
        </authorList>
    </citation>
    <scope>NUCLEOTIDE SEQUENCE</scope>
</reference>
<comment type="subcellular location">
    <subcellularLocation>
        <location evidence="1 9">Mitochondrion inner membrane</location>
        <topology evidence="1 9">Multi-pass membrane protein</topology>
    </subcellularLocation>
</comment>
<evidence type="ECO:0000256" key="9">
    <source>
        <dbReference type="RuleBase" id="RU363100"/>
    </source>
</evidence>
<dbReference type="EMBL" id="CAXLJL010000390">
    <property type="protein sequence ID" value="CAL5137457.1"/>
    <property type="molecule type" value="Genomic_DNA"/>
</dbReference>
<sequence>MSGAYRALIQVLDKAVPAKFKPFWDHPAGPKTVFFWAPTFKWGLVIAGISDITRPVEKVSAYQNTALAATGLIWSRYSMVIIPKNYNLLSVNIFLAATGIYQLVRIAMYNAKQKNAAPPSE</sequence>
<keyword evidence="3 9" id="KW-0813">Transport</keyword>
<organism evidence="10 11">
    <name type="scientific">Calicophoron daubneyi</name>
    <name type="common">Rumen fluke</name>
    <name type="synonym">Paramphistomum daubneyi</name>
    <dbReference type="NCBI Taxonomy" id="300641"/>
    <lineage>
        <taxon>Eukaryota</taxon>
        <taxon>Metazoa</taxon>
        <taxon>Spiralia</taxon>
        <taxon>Lophotrochozoa</taxon>
        <taxon>Platyhelminthes</taxon>
        <taxon>Trematoda</taxon>
        <taxon>Digenea</taxon>
        <taxon>Plagiorchiida</taxon>
        <taxon>Pronocephalata</taxon>
        <taxon>Paramphistomoidea</taxon>
        <taxon>Paramphistomidae</taxon>
        <taxon>Calicophoron</taxon>
    </lineage>
</organism>
<evidence type="ECO:0000256" key="2">
    <source>
        <dbReference type="ARBA" id="ARBA00006416"/>
    </source>
</evidence>
<evidence type="ECO:0000256" key="5">
    <source>
        <dbReference type="ARBA" id="ARBA00022792"/>
    </source>
</evidence>
<evidence type="ECO:0000256" key="7">
    <source>
        <dbReference type="ARBA" id="ARBA00023128"/>
    </source>
</evidence>
<evidence type="ECO:0000256" key="4">
    <source>
        <dbReference type="ARBA" id="ARBA00022692"/>
    </source>
</evidence>
<comment type="function">
    <text evidence="9">Mediates the uptake of pyruvate into mitochondria.</text>
</comment>
<keyword evidence="5 9" id="KW-0999">Mitochondrion inner membrane</keyword>
<evidence type="ECO:0000256" key="6">
    <source>
        <dbReference type="ARBA" id="ARBA00022989"/>
    </source>
</evidence>
<name>A0AAV2TJ17_CALDB</name>
<accession>A0AAV2TJ17</accession>
<evidence type="ECO:0000256" key="3">
    <source>
        <dbReference type="ARBA" id="ARBA00022448"/>
    </source>
</evidence>
<dbReference type="PANTHER" id="PTHR14154">
    <property type="entry name" value="UPF0041 BRAIN PROTEIN 44-RELATED"/>
    <property type="match status" value="1"/>
</dbReference>
<dbReference type="GO" id="GO:0005743">
    <property type="term" value="C:mitochondrial inner membrane"/>
    <property type="evidence" value="ECO:0007669"/>
    <property type="project" value="UniProtKB-SubCell"/>
</dbReference>
<evidence type="ECO:0000313" key="10">
    <source>
        <dbReference type="EMBL" id="CAL5137457.1"/>
    </source>
</evidence>
<keyword evidence="8 9" id="KW-0472">Membrane</keyword>
<proteinExistence type="inferred from homology"/>
<keyword evidence="6 9" id="KW-1133">Transmembrane helix</keyword>
<evidence type="ECO:0000256" key="1">
    <source>
        <dbReference type="ARBA" id="ARBA00004448"/>
    </source>
</evidence>
<evidence type="ECO:0000256" key="8">
    <source>
        <dbReference type="ARBA" id="ARBA00023136"/>
    </source>
</evidence>
<comment type="caution">
    <text evidence="9">Lacks conserved residue(s) required for the propagation of feature annotation.</text>
</comment>
<dbReference type="AlphaFoldDB" id="A0AAV2TJ17"/>
<gene>
    <name evidence="10" type="ORF">CDAUBV1_LOCUS11768</name>
</gene>
<dbReference type="GO" id="GO:0006850">
    <property type="term" value="P:pyruvate import into mitochondria"/>
    <property type="evidence" value="ECO:0007669"/>
    <property type="project" value="InterPro"/>
</dbReference>
<protein>
    <recommendedName>
        <fullName evidence="9">Mitochondrial pyruvate carrier</fullName>
    </recommendedName>
</protein>
<comment type="caution">
    <text evidence="10">The sequence shown here is derived from an EMBL/GenBank/DDBJ whole genome shotgun (WGS) entry which is preliminary data.</text>
</comment>
<dbReference type="Proteomes" id="UP001497525">
    <property type="component" value="Unassembled WGS sequence"/>
</dbReference>
<evidence type="ECO:0000313" key="11">
    <source>
        <dbReference type="Proteomes" id="UP001497525"/>
    </source>
</evidence>
<dbReference type="Pfam" id="PF03650">
    <property type="entry name" value="MPC"/>
    <property type="match status" value="1"/>
</dbReference>
<keyword evidence="4 9" id="KW-0812">Transmembrane</keyword>
<dbReference type="InterPro" id="IPR005336">
    <property type="entry name" value="MPC"/>
</dbReference>
<comment type="similarity">
    <text evidence="2 9">Belongs to the mitochondrial pyruvate carrier (MPC) (TC 2.A.105) family.</text>
</comment>
<feature type="transmembrane region" description="Helical" evidence="9">
    <location>
        <begin position="86"/>
        <end position="104"/>
    </location>
</feature>
<keyword evidence="7 9" id="KW-0496">Mitochondrion</keyword>